<dbReference type="STRING" id="1798470.A3D55_00330"/>
<dbReference type="Gene3D" id="1.10.101.10">
    <property type="entry name" value="PGBD-like superfamily/PGBD"/>
    <property type="match status" value="1"/>
</dbReference>
<dbReference type="SUPFAM" id="SSF47090">
    <property type="entry name" value="PGBD-like"/>
    <property type="match status" value="1"/>
</dbReference>
<name>A0A1F6BN70_9BACT</name>
<dbReference type="EMBL" id="MFKJ01000024">
    <property type="protein sequence ID" value="OGG38361.1"/>
    <property type="molecule type" value="Genomic_DNA"/>
</dbReference>
<accession>A0A1F6BN70</accession>
<dbReference type="InterPro" id="IPR002477">
    <property type="entry name" value="Peptidoglycan-bd-like"/>
</dbReference>
<dbReference type="AlphaFoldDB" id="A0A1F6BN70"/>
<protein>
    <recommendedName>
        <fullName evidence="1">Peptidoglycan binding-like domain-containing protein</fullName>
    </recommendedName>
</protein>
<evidence type="ECO:0000259" key="1">
    <source>
        <dbReference type="Pfam" id="PF01471"/>
    </source>
</evidence>
<dbReference type="InterPro" id="IPR036366">
    <property type="entry name" value="PGBDSf"/>
</dbReference>
<proteinExistence type="predicted"/>
<organism evidence="2 3">
    <name type="scientific">Candidatus Jorgensenbacteria bacterium RIFCSPHIGHO2_02_FULL_45_20</name>
    <dbReference type="NCBI Taxonomy" id="1798470"/>
    <lineage>
        <taxon>Bacteria</taxon>
        <taxon>Candidatus Joergenseniibacteriota</taxon>
    </lineage>
</organism>
<dbReference type="Proteomes" id="UP000178825">
    <property type="component" value="Unassembled WGS sequence"/>
</dbReference>
<dbReference type="Pfam" id="PF01471">
    <property type="entry name" value="PG_binding_1"/>
    <property type="match status" value="1"/>
</dbReference>
<gene>
    <name evidence="2" type="ORF">A3D55_00330</name>
</gene>
<comment type="caution">
    <text evidence="2">The sequence shown here is derived from an EMBL/GenBank/DDBJ whole genome shotgun (WGS) entry which is preliminary data.</text>
</comment>
<feature type="domain" description="Peptidoglycan binding-like" evidence="1">
    <location>
        <begin position="17"/>
        <end position="79"/>
    </location>
</feature>
<evidence type="ECO:0000313" key="2">
    <source>
        <dbReference type="EMBL" id="OGG38361.1"/>
    </source>
</evidence>
<reference evidence="2 3" key="1">
    <citation type="journal article" date="2016" name="Nat. Commun.">
        <title>Thousands of microbial genomes shed light on interconnected biogeochemical processes in an aquifer system.</title>
        <authorList>
            <person name="Anantharaman K."/>
            <person name="Brown C.T."/>
            <person name="Hug L.A."/>
            <person name="Sharon I."/>
            <person name="Castelle C.J."/>
            <person name="Probst A.J."/>
            <person name="Thomas B.C."/>
            <person name="Singh A."/>
            <person name="Wilkins M.J."/>
            <person name="Karaoz U."/>
            <person name="Brodie E.L."/>
            <person name="Williams K.H."/>
            <person name="Hubbard S.S."/>
            <person name="Banfield J.F."/>
        </authorList>
    </citation>
    <scope>NUCLEOTIDE SEQUENCE [LARGE SCALE GENOMIC DNA]</scope>
</reference>
<sequence>MSASYTFTRNLTVGSKGDDVKALQQFLNANGYQLSVAGAAGSSGMETTTFGPATKAALAKFQATMGISPAVGYFGPITRTKVASMGGTPNSPIVVPATQYLKVEAAGPVANTIPDGSLYNKVLILKFSAGSQNEQVTGVTVTRGGYVGNTKITGVSVWDDIGNRYGNIISALTADGKATISFPSTPFSVPAGQSKYLTVSFNLDADTGSGSVSASVAAVSDISASVAVTGTFPVVGQTFTIVDGANSLADLRIDDQSVAGLVYSTISSADGNLEVGNINKEVFKLRLTQNNSKEAVNVSRVVLYVEGTVQEAKDITNWKLYSPEGNVLATAEKPVDRFVTFVLSTPYVLDKGLSKDLSVKADVADGSGNYFRVSVQNDYDIVATGATTGASVQPVDSAGTTLTAADTQNTNGGFKVKAGALTVSKMAGSPSGNVAPSSQNVVLAKFDLKAAGEKLEIRKMGLQIEYAAAGLDLTGTVSVKDTSTGETYLSVSADTSNLQATSVTAPYTANQMSLSSYITVESGQTKSIEVTGTIDSSATSTSNYKVSLGGFYVKRYSTNDYTDVATGEYEANQLSVSDVTLSVTKDTSFGNAYRSAGSTNVKIAQFVLQASDADDIRINSVSFSVASSSYIQNMKLKDGTTELGSTIGTPSATGNSYTTNFVITKSASKVLAVYADVLSNATTDDDFVVSVTDSGVSGYGVASSKSLSDTPSSDTAGQTVSVKTASLTIAADAAKPLSKIVLAGQIGVELSKIKLESSNEDLTLKKFTLSIGTASTTQWAAATDVARNISKVYVYDGTKLLNTGGTSVVSGDVVLSGLELTLAQNTPKVLTIKADISGQDTVFPKAVGRVTLKSTSTTDMEVYSSQGRMETGITVSDTNAPSNYMLFTVAAPVITNTYSGSTTKSGQSGDEVARFTISNPGTRDLSLSSTTITISLTPNGATSTVDTWRIYESGDLSNALDTDATSLASASATSTTITFDSFTTAQTVTAGGSKTYVIKANTASIKTITSTYTGDVKLSVKLDGSTGYLSTDVASSPSGEELLWNDGVVLYSYSTTGAYAATYSNLLGSDSGEVLGPTLTY</sequence>
<dbReference type="InterPro" id="IPR036365">
    <property type="entry name" value="PGBD-like_sf"/>
</dbReference>
<evidence type="ECO:0000313" key="3">
    <source>
        <dbReference type="Proteomes" id="UP000178825"/>
    </source>
</evidence>